<evidence type="ECO:0000313" key="2">
    <source>
        <dbReference type="EMBL" id="KAK1403895.1"/>
    </source>
</evidence>
<dbReference type="PROSITE" id="PS50249">
    <property type="entry name" value="MPN"/>
    <property type="match status" value="1"/>
</dbReference>
<dbReference type="EMBL" id="JAUIZM010000001">
    <property type="protein sequence ID" value="KAK1403895.1"/>
    <property type="molecule type" value="Genomic_DNA"/>
</dbReference>
<dbReference type="InterPro" id="IPR037518">
    <property type="entry name" value="MPN"/>
</dbReference>
<accession>A0AAD8JG27</accession>
<evidence type="ECO:0000313" key="3">
    <source>
        <dbReference type="Proteomes" id="UP001237642"/>
    </source>
</evidence>
<dbReference type="GO" id="GO:0016020">
    <property type="term" value="C:membrane"/>
    <property type="evidence" value="ECO:0007669"/>
    <property type="project" value="TreeGrafter"/>
</dbReference>
<protein>
    <recommendedName>
        <fullName evidence="1">MPN domain-containing protein</fullName>
    </recommendedName>
</protein>
<dbReference type="GO" id="GO:0070536">
    <property type="term" value="P:protein K63-linked deubiquitination"/>
    <property type="evidence" value="ECO:0007669"/>
    <property type="project" value="TreeGrafter"/>
</dbReference>
<dbReference type="GO" id="GO:0005768">
    <property type="term" value="C:endosome"/>
    <property type="evidence" value="ECO:0007669"/>
    <property type="project" value="TreeGrafter"/>
</dbReference>
<organism evidence="2 3">
    <name type="scientific">Heracleum sosnowskyi</name>
    <dbReference type="NCBI Taxonomy" id="360622"/>
    <lineage>
        <taxon>Eukaryota</taxon>
        <taxon>Viridiplantae</taxon>
        <taxon>Streptophyta</taxon>
        <taxon>Embryophyta</taxon>
        <taxon>Tracheophyta</taxon>
        <taxon>Spermatophyta</taxon>
        <taxon>Magnoliopsida</taxon>
        <taxon>eudicotyledons</taxon>
        <taxon>Gunneridae</taxon>
        <taxon>Pentapetalae</taxon>
        <taxon>asterids</taxon>
        <taxon>campanulids</taxon>
        <taxon>Apiales</taxon>
        <taxon>Apiaceae</taxon>
        <taxon>Apioideae</taxon>
        <taxon>apioid superclade</taxon>
        <taxon>Tordylieae</taxon>
        <taxon>Tordyliinae</taxon>
        <taxon>Heracleum</taxon>
    </lineage>
</organism>
<dbReference type="Pfam" id="PF01398">
    <property type="entry name" value="JAB"/>
    <property type="match status" value="1"/>
</dbReference>
<sequence length="124" mass="14550">MESNVRFVFLMLNNFYFFWLPYKLSLTYNTGPSSHPSHPFWTKWRLTKEGTFYITTLIVPKQESTSSSCQALNEEEIFSIQYEVSDFPIGWIHTHPSQTCFMSSVDLHTQYSYQSLAGRLVRVC</sequence>
<reference evidence="2" key="1">
    <citation type="submission" date="2023-02" db="EMBL/GenBank/DDBJ databases">
        <title>Genome of toxic invasive species Heracleum sosnowskyi carries increased number of genes despite the absence of recent whole-genome duplications.</title>
        <authorList>
            <person name="Schelkunov M."/>
            <person name="Shtratnikova V."/>
            <person name="Makarenko M."/>
            <person name="Klepikova A."/>
            <person name="Omelchenko D."/>
            <person name="Novikova G."/>
            <person name="Obukhova E."/>
            <person name="Bogdanov V."/>
            <person name="Penin A."/>
            <person name="Logacheva M."/>
        </authorList>
    </citation>
    <scope>NUCLEOTIDE SEQUENCE</scope>
    <source>
        <strain evidence="2">Hsosn_3</strain>
        <tissue evidence="2">Leaf</tissue>
    </source>
</reference>
<dbReference type="SUPFAM" id="SSF102712">
    <property type="entry name" value="JAB1/MPN domain"/>
    <property type="match status" value="1"/>
</dbReference>
<dbReference type="GO" id="GO:0008237">
    <property type="term" value="F:metallopeptidase activity"/>
    <property type="evidence" value="ECO:0007669"/>
    <property type="project" value="InterPro"/>
</dbReference>
<dbReference type="PANTHER" id="PTHR12947:SF13">
    <property type="entry name" value="FI19924P1"/>
    <property type="match status" value="1"/>
</dbReference>
<reference evidence="2" key="2">
    <citation type="submission" date="2023-05" db="EMBL/GenBank/DDBJ databases">
        <authorList>
            <person name="Schelkunov M.I."/>
        </authorList>
    </citation>
    <scope>NUCLEOTIDE SEQUENCE</scope>
    <source>
        <strain evidence="2">Hsosn_3</strain>
        <tissue evidence="2">Leaf</tissue>
    </source>
</reference>
<proteinExistence type="predicted"/>
<gene>
    <name evidence="2" type="ORF">POM88_003500</name>
</gene>
<dbReference type="Proteomes" id="UP001237642">
    <property type="component" value="Unassembled WGS sequence"/>
</dbReference>
<comment type="caution">
    <text evidence="2">The sequence shown here is derived from an EMBL/GenBank/DDBJ whole genome shotgun (WGS) entry which is preliminary data.</text>
</comment>
<keyword evidence="3" id="KW-1185">Reference proteome</keyword>
<feature type="domain" description="MPN" evidence="1">
    <location>
        <begin position="1"/>
        <end position="124"/>
    </location>
</feature>
<dbReference type="InterPro" id="IPR000555">
    <property type="entry name" value="JAMM/MPN+_dom"/>
</dbReference>
<dbReference type="Gene3D" id="3.40.140.10">
    <property type="entry name" value="Cytidine Deaminase, domain 2"/>
    <property type="match status" value="1"/>
</dbReference>
<dbReference type="AlphaFoldDB" id="A0AAD8JG27"/>
<dbReference type="PANTHER" id="PTHR12947">
    <property type="entry name" value="AMSH-LIKE PROTEASE"/>
    <property type="match status" value="1"/>
</dbReference>
<evidence type="ECO:0000259" key="1">
    <source>
        <dbReference type="PROSITE" id="PS50249"/>
    </source>
</evidence>
<name>A0AAD8JG27_9APIA</name>